<dbReference type="InterPro" id="IPR001647">
    <property type="entry name" value="HTH_TetR"/>
</dbReference>
<evidence type="ECO:0000256" key="1">
    <source>
        <dbReference type="ARBA" id="ARBA00023125"/>
    </source>
</evidence>
<dbReference type="GO" id="GO:0003677">
    <property type="term" value="F:DNA binding"/>
    <property type="evidence" value="ECO:0007669"/>
    <property type="project" value="UniProtKB-UniRule"/>
</dbReference>
<name>A0A5C5SDQ1_9STRE</name>
<evidence type="ECO:0000313" key="4">
    <source>
        <dbReference type="EMBL" id="TWS98914.1"/>
    </source>
</evidence>
<dbReference type="InterPro" id="IPR050624">
    <property type="entry name" value="HTH-type_Tx_Regulator"/>
</dbReference>
<evidence type="ECO:0000256" key="2">
    <source>
        <dbReference type="PROSITE-ProRule" id="PRU00335"/>
    </source>
</evidence>
<dbReference type="PANTHER" id="PTHR43479">
    <property type="entry name" value="ACREF/ENVCD OPERON REPRESSOR-RELATED"/>
    <property type="match status" value="1"/>
</dbReference>
<proteinExistence type="predicted"/>
<sequence length="186" mass="21559">MTTTTPQSKNSQGRLENSLNQLLQKQQLADISVSQIASQAGLSRASFYNYYQDKYDIIERCQQKVFQELENCFRQFSQDKRACICQIFTILAREELFTTLLLPQGSKEIHDFLSYKFQDLVRLDLASQTSKVLQNFTDKEIDYCVTYLSGAYFKVCQAWIEQGKREKPDQMAGFLLKMLTLAHGFD</sequence>
<dbReference type="SUPFAM" id="SSF46689">
    <property type="entry name" value="Homeodomain-like"/>
    <property type="match status" value="1"/>
</dbReference>
<dbReference type="AlphaFoldDB" id="A0A5C5SDQ1"/>
<feature type="DNA-binding region" description="H-T-H motif" evidence="2">
    <location>
        <begin position="32"/>
        <end position="51"/>
    </location>
</feature>
<protein>
    <submittedName>
        <fullName evidence="4">TetR family transcriptional regulator</fullName>
    </submittedName>
</protein>
<dbReference type="PROSITE" id="PS50977">
    <property type="entry name" value="HTH_TETR_2"/>
    <property type="match status" value="1"/>
</dbReference>
<evidence type="ECO:0000259" key="3">
    <source>
        <dbReference type="PROSITE" id="PS50977"/>
    </source>
</evidence>
<comment type="caution">
    <text evidence="4">The sequence shown here is derived from an EMBL/GenBank/DDBJ whole genome shotgun (WGS) entry which is preliminary data.</text>
</comment>
<keyword evidence="1 2" id="KW-0238">DNA-binding</keyword>
<dbReference type="Pfam" id="PF14278">
    <property type="entry name" value="TetR_C_8"/>
    <property type="match status" value="1"/>
</dbReference>
<dbReference type="EMBL" id="VOHL01000001">
    <property type="protein sequence ID" value="TWS98914.1"/>
    <property type="molecule type" value="Genomic_DNA"/>
</dbReference>
<dbReference type="Pfam" id="PF00440">
    <property type="entry name" value="TetR_N"/>
    <property type="match status" value="1"/>
</dbReference>
<keyword evidence="5" id="KW-1185">Reference proteome</keyword>
<dbReference type="Proteomes" id="UP000317430">
    <property type="component" value="Unassembled WGS sequence"/>
</dbReference>
<dbReference type="InterPro" id="IPR009057">
    <property type="entry name" value="Homeodomain-like_sf"/>
</dbReference>
<dbReference type="Gene3D" id="1.10.357.10">
    <property type="entry name" value="Tetracycline Repressor, domain 2"/>
    <property type="match status" value="1"/>
</dbReference>
<dbReference type="InterPro" id="IPR039532">
    <property type="entry name" value="TetR_C_Firmicutes"/>
</dbReference>
<gene>
    <name evidence="4" type="ORF">FRX57_01555</name>
</gene>
<accession>A0A5C5SDQ1</accession>
<dbReference type="PANTHER" id="PTHR43479:SF7">
    <property type="entry name" value="TETR-FAMILY TRANSCRIPTIONAL REGULATOR"/>
    <property type="match status" value="1"/>
</dbReference>
<feature type="domain" description="HTH tetR-type" evidence="3">
    <location>
        <begin position="9"/>
        <end position="69"/>
    </location>
</feature>
<reference evidence="4 5" key="1">
    <citation type="submission" date="2019-08" db="EMBL/GenBank/DDBJ databases">
        <authorList>
            <person name="Lei W."/>
        </authorList>
    </citation>
    <scope>NUCLEOTIDE SEQUENCE [LARGE SCALE GENOMIC DNA]</scope>
    <source>
        <strain evidence="4 5">CCUG 66496</strain>
    </source>
</reference>
<evidence type="ECO:0000313" key="5">
    <source>
        <dbReference type="Proteomes" id="UP000317430"/>
    </source>
</evidence>
<dbReference type="RefSeq" id="WP_146565950.1">
    <property type="nucleotide sequence ID" value="NZ_VOHL01000001.1"/>
</dbReference>
<organism evidence="4 5">
    <name type="scientific">Streptococcus cuniculipharyngis</name>
    <dbReference type="NCBI Taxonomy" id="1562651"/>
    <lineage>
        <taxon>Bacteria</taxon>
        <taxon>Bacillati</taxon>
        <taxon>Bacillota</taxon>
        <taxon>Bacilli</taxon>
        <taxon>Lactobacillales</taxon>
        <taxon>Streptococcaceae</taxon>
        <taxon>Streptococcus</taxon>
    </lineage>
</organism>
<dbReference type="OrthoDB" id="9810250at2"/>